<organism evidence="1 2">
    <name type="scientific">Lactobacillus kullabergensis</name>
    <dbReference type="NCBI Taxonomy" id="1218493"/>
    <lineage>
        <taxon>Bacteria</taxon>
        <taxon>Bacillati</taxon>
        <taxon>Bacillota</taxon>
        <taxon>Bacilli</taxon>
        <taxon>Lactobacillales</taxon>
        <taxon>Lactobacillaceae</taxon>
        <taxon>Lactobacillus</taxon>
    </lineage>
</organism>
<reference evidence="1 2" key="1">
    <citation type="submission" date="2014-12" db="EMBL/GenBank/DDBJ databases">
        <title>Comparative genomics of the lactic acid bacteria isolated from the honey bee gut.</title>
        <authorList>
            <person name="Ellegaard K.M."/>
            <person name="Tamarit D."/>
            <person name="Javelind E."/>
            <person name="Olofsson T."/>
            <person name="Andersson S.G."/>
            <person name="Vasquez A."/>
        </authorList>
    </citation>
    <scope>NUCLEOTIDE SEQUENCE [LARGE SCALE GENOMIC DNA]</scope>
    <source>
        <strain evidence="1 2">Biut2</strain>
    </source>
</reference>
<dbReference type="AlphaFoldDB" id="A0A0F4LEZ2"/>
<accession>A0A0F4LEZ2</accession>
<dbReference type="STRING" id="1218493.JF76_07180"/>
<dbReference type="HOGENOM" id="CLU_1183834_0_0_9"/>
<dbReference type="EMBL" id="JXBY01000017">
    <property type="protein sequence ID" value="KJY56116.1"/>
    <property type="molecule type" value="Genomic_DNA"/>
</dbReference>
<comment type="caution">
    <text evidence="1">The sequence shown here is derived from an EMBL/GenBank/DDBJ whole genome shotgun (WGS) entry which is preliminary data.</text>
</comment>
<dbReference type="PATRIC" id="fig|1218493.3.peg.764"/>
<dbReference type="RefSeq" id="WP_244267925.1">
    <property type="nucleotide sequence ID" value="NZ_JBHSZS010000009.1"/>
</dbReference>
<gene>
    <name evidence="1" type="ORF">JF76_07180</name>
</gene>
<proteinExistence type="predicted"/>
<evidence type="ECO:0000313" key="1">
    <source>
        <dbReference type="EMBL" id="KJY56116.1"/>
    </source>
</evidence>
<evidence type="ECO:0008006" key="3">
    <source>
        <dbReference type="Google" id="ProtNLM"/>
    </source>
</evidence>
<name>A0A0F4LEZ2_9LACO</name>
<sequence length="234" mass="25563">MSKTCAICGQKLSFNNQGYSVGKEKICSDDNNYLIKALGYKLPLGIKDTVKVELDKGRLPFKEAKNLIEQQKLKDSIEHQKTLNQLRQQSEIVKKEAVVTSAPKNVGPISEPEVVDNANQELKSENNTYSSQTEETANVTEHSVQEEKTSKLEKAVKVTSMIGSVINSMRQPHCPKCRSTNVQAVGQHRKGFSVGKAVAGTALSGGLGAIAGFAGKNTKKVDMICMNCGKKFRF</sequence>
<protein>
    <recommendedName>
        <fullName evidence="3">LITAF domain-containing protein</fullName>
    </recommendedName>
</protein>
<dbReference type="Proteomes" id="UP000033533">
    <property type="component" value="Unassembled WGS sequence"/>
</dbReference>
<evidence type="ECO:0000313" key="2">
    <source>
        <dbReference type="Proteomes" id="UP000033533"/>
    </source>
</evidence>